<dbReference type="InterPro" id="IPR058991">
    <property type="entry name" value="Lin-66-like_WHD"/>
</dbReference>
<sequence length="620" mass="68641">MARELNNHYLQNPVMDTQSRRVFSLQDFPPISDTTQVNNHIGNNYGGNNFQGNGINGSSNNSSLVSNNYQNNHNVIPTYFGGPLMGQPVEQPQSIKGHGVLTWLSSKAGLITTADGTVISFQSKEFCDQNLNDLLQVLRVGFTLKYHAILTDGNQYTANQVSPLFGEEATEVFKNSKEVDLEAANPNPPNAKDAYSSALEKTAYHALLSTFQRNGIHKIQLSSLHSQMSNYGDDKLYRYVGSSSMKRRQFVERRTHVFCLQNDDTITLQYPAVYQCVVLLSSFLLRHGGVSSIQCLYDFYASPEIPQNVKDHVGYDRQNFLNLLISQNFAFAVFPSRAYVSARRNLPDFDYCEFIEQNFPMLAAPIPMPYEQQMQQQPQLHQPLFQPHHPRGVQRTMSVPMGDSYGMTGRPFNQNSSVQHRPHHYNNQFTAPMPVNSSYQAPAPVNGSRQTSPHQNDLWRSGSRMGGWLNSVNSVSNAQTRQPSRVGSPSGLDFYNDNQLSSEFGNLLSLRQNSGKISTGSQVDDSRLGTEGCTCECTCGRTSVNDTSSTRSANAGVIGSSRALPTILPGVSNLGLLGNRPLSISTSSSDDQPQVADSYDLFVSNDILTGNFGSLRFGNF</sequence>
<dbReference type="InParanoid" id="E3MJI1"/>
<name>E3MJI1_CAERE</name>
<dbReference type="EMBL" id="DS268450">
    <property type="protein sequence ID" value="EFP03562.1"/>
    <property type="molecule type" value="Genomic_DNA"/>
</dbReference>
<feature type="domain" description="Lin-66-like winged helix" evidence="2">
    <location>
        <begin position="188"/>
        <end position="270"/>
    </location>
</feature>
<evidence type="ECO:0000259" key="2">
    <source>
        <dbReference type="Pfam" id="PF26288"/>
    </source>
</evidence>
<evidence type="ECO:0000313" key="4">
    <source>
        <dbReference type="Proteomes" id="UP000008281"/>
    </source>
</evidence>
<dbReference type="HOGENOM" id="CLU_472696_0_0_1"/>
<dbReference type="GO" id="GO:0005737">
    <property type="term" value="C:cytoplasm"/>
    <property type="evidence" value="ECO:0007669"/>
    <property type="project" value="TreeGrafter"/>
</dbReference>
<organism evidence="4">
    <name type="scientific">Caenorhabditis remanei</name>
    <name type="common">Caenorhabditis vulgaris</name>
    <dbReference type="NCBI Taxonomy" id="31234"/>
    <lineage>
        <taxon>Eukaryota</taxon>
        <taxon>Metazoa</taxon>
        <taxon>Ecdysozoa</taxon>
        <taxon>Nematoda</taxon>
        <taxon>Chromadorea</taxon>
        <taxon>Rhabditida</taxon>
        <taxon>Rhabditina</taxon>
        <taxon>Rhabditomorpha</taxon>
        <taxon>Rhabditoidea</taxon>
        <taxon>Rhabditidae</taxon>
        <taxon>Peloderinae</taxon>
        <taxon>Caenorhabditis</taxon>
    </lineage>
</organism>
<dbReference type="OMA" id="RTHVFCL"/>
<dbReference type="GeneID" id="9819642"/>
<dbReference type="eggNOG" id="ENOG502SF1N">
    <property type="taxonomic scope" value="Eukaryota"/>
</dbReference>
<feature type="region of interest" description="Disordered" evidence="1">
    <location>
        <begin position="435"/>
        <end position="465"/>
    </location>
</feature>
<dbReference type="RefSeq" id="XP_003103591.2">
    <property type="nucleotide sequence ID" value="XM_003103543.2"/>
</dbReference>
<dbReference type="KEGG" id="crq:GCK72_025453"/>
<keyword evidence="4" id="KW-1185">Reference proteome</keyword>
<accession>E3MJI1</accession>
<dbReference type="Pfam" id="PF26288">
    <property type="entry name" value="WHD_lin-66"/>
    <property type="match status" value="1"/>
</dbReference>
<proteinExistence type="predicted"/>
<gene>
    <name evidence="3" type="ORF">CRE_19138</name>
</gene>
<dbReference type="PANTHER" id="PTHR36949">
    <property type="entry name" value="PROTEIN CBR-LIN-66"/>
    <property type="match status" value="1"/>
</dbReference>
<dbReference type="Proteomes" id="UP000008281">
    <property type="component" value="Unassembled WGS sequence"/>
</dbReference>
<reference evidence="3" key="1">
    <citation type="submission" date="2007-07" db="EMBL/GenBank/DDBJ databases">
        <title>PCAP assembly of the Caenorhabditis remanei genome.</title>
        <authorList>
            <consortium name="The Caenorhabditis remanei Sequencing Consortium"/>
            <person name="Wilson R.K."/>
        </authorList>
    </citation>
    <scope>NUCLEOTIDE SEQUENCE [LARGE SCALE GENOMIC DNA]</scope>
    <source>
        <strain evidence="3">PB4641</strain>
    </source>
</reference>
<protein>
    <recommendedName>
        <fullName evidence="2">Lin-66-like winged helix domain-containing protein</fullName>
    </recommendedName>
</protein>
<evidence type="ECO:0000256" key="1">
    <source>
        <dbReference type="SAM" id="MobiDB-lite"/>
    </source>
</evidence>
<evidence type="ECO:0000313" key="3">
    <source>
        <dbReference type="EMBL" id="EFP03562.1"/>
    </source>
</evidence>
<dbReference type="CTD" id="9819642"/>
<dbReference type="GO" id="GO:0010629">
    <property type="term" value="P:negative regulation of gene expression"/>
    <property type="evidence" value="ECO:0007669"/>
    <property type="project" value="TreeGrafter"/>
</dbReference>
<dbReference type="PANTHER" id="PTHR36949:SF1">
    <property type="entry name" value="ANAPHASE-PROMOTING COMPLEX SUBUNIT 1-RELATED"/>
    <property type="match status" value="1"/>
</dbReference>
<dbReference type="AlphaFoldDB" id="E3MJI1"/>
<dbReference type="OrthoDB" id="5789077at2759"/>
<dbReference type="STRING" id="31234.E3MJI1"/>